<dbReference type="EC" id="3.1.30.-" evidence="10"/>
<organism evidence="13">
    <name type="scientific">Geobacter sp. (strain M21)</name>
    <dbReference type="NCBI Taxonomy" id="443144"/>
    <lineage>
        <taxon>Bacteria</taxon>
        <taxon>Pseudomonadati</taxon>
        <taxon>Thermodesulfobacteriota</taxon>
        <taxon>Desulfuromonadia</taxon>
        <taxon>Geobacterales</taxon>
        <taxon>Geobacteraceae</taxon>
        <taxon>Geobacter</taxon>
    </lineage>
</organism>
<evidence type="ECO:0000256" key="6">
    <source>
        <dbReference type="ARBA" id="ARBA00022801"/>
    </source>
</evidence>
<evidence type="ECO:0000256" key="1">
    <source>
        <dbReference type="ARBA" id="ARBA00001946"/>
    </source>
</evidence>
<dbReference type="InterPro" id="IPR001604">
    <property type="entry name" value="Endo_G_ENPP1-like_dom"/>
</dbReference>
<evidence type="ECO:0000256" key="4">
    <source>
        <dbReference type="ARBA" id="ARBA00022723"/>
    </source>
</evidence>
<dbReference type="PANTHER" id="PTHR13966:SF5">
    <property type="entry name" value="ENDONUCLEASE G, MITOCHONDRIAL"/>
    <property type="match status" value="1"/>
</dbReference>
<dbReference type="AlphaFoldDB" id="C6E986"/>
<dbReference type="GO" id="GO:0003676">
    <property type="term" value="F:nucleic acid binding"/>
    <property type="evidence" value="ECO:0007669"/>
    <property type="project" value="InterPro"/>
</dbReference>
<evidence type="ECO:0000259" key="12">
    <source>
        <dbReference type="SMART" id="SM00892"/>
    </source>
</evidence>
<name>C6E986_GEOSM</name>
<keyword evidence="7" id="KW-0460">Magnesium</keyword>
<dbReference type="KEGG" id="gem:GM21_2129"/>
<evidence type="ECO:0000256" key="7">
    <source>
        <dbReference type="ARBA" id="ARBA00022842"/>
    </source>
</evidence>
<dbReference type="SMART" id="SM00477">
    <property type="entry name" value="NUC"/>
    <property type="match status" value="1"/>
</dbReference>
<evidence type="ECO:0000256" key="8">
    <source>
        <dbReference type="PIRSR" id="PIRSR640255-1"/>
    </source>
</evidence>
<dbReference type="Gene3D" id="3.40.570.10">
    <property type="entry name" value="Extracellular Endonuclease, subunit A"/>
    <property type="match status" value="1"/>
</dbReference>
<sequence length="283" mass="32125">MLDRSRYSCYTARLSAPGFDRYTFPLAVFMRRLCLHSLLLVLFTAVSVFAGPLEDCREYAQFGVPGTSGDLLCRKGYLLSHDAKRKTPVWVVERMTRERLKAVLKRSDRFKPDAELPKGQRAELSDYKGSGYDRGHMAPAADMVWDAAAMSESFYLSNMVPQAGEGMNRGIWAELEKKVRQWVEKRGELYIYSGPIYGIGEVKTIGRNKVAVPDALFKVVLDPVRHEAISVVMPNRPLDTRDMPKYLVPVREVEKLTGLEFFSALPQEEQDMIEVPKPAALWQ</sequence>
<dbReference type="EMBL" id="CP001661">
    <property type="protein sequence ID" value="ACT18181.1"/>
    <property type="molecule type" value="Genomic_DNA"/>
</dbReference>
<evidence type="ECO:0000256" key="9">
    <source>
        <dbReference type="PIRSR" id="PIRSR640255-2"/>
    </source>
</evidence>
<evidence type="ECO:0000259" key="11">
    <source>
        <dbReference type="SMART" id="SM00477"/>
    </source>
</evidence>
<dbReference type="InterPro" id="IPR044929">
    <property type="entry name" value="DNA/RNA_non-sp_Endonuclease_sf"/>
</dbReference>
<dbReference type="OrthoDB" id="9811262at2"/>
<reference evidence="13" key="1">
    <citation type="submission" date="2009-07" db="EMBL/GenBank/DDBJ databases">
        <title>Complete sequence of Geobacter sp. M21.</title>
        <authorList>
            <consortium name="US DOE Joint Genome Institute"/>
            <person name="Lucas S."/>
            <person name="Copeland A."/>
            <person name="Lapidus A."/>
            <person name="Glavina del Rio T."/>
            <person name="Dalin E."/>
            <person name="Tice H."/>
            <person name="Bruce D."/>
            <person name="Goodwin L."/>
            <person name="Pitluck S."/>
            <person name="Saunders E."/>
            <person name="Brettin T."/>
            <person name="Detter J.C."/>
            <person name="Han C."/>
            <person name="Larimer F."/>
            <person name="Land M."/>
            <person name="Hauser L."/>
            <person name="Kyrpides N."/>
            <person name="Ovchinnikova G."/>
            <person name="Lovley D."/>
        </authorList>
    </citation>
    <scope>NUCLEOTIDE SEQUENCE [LARGE SCALE GENOMIC DNA]</scope>
    <source>
        <strain evidence="13">M21</strain>
    </source>
</reference>
<accession>C6E986</accession>
<evidence type="ECO:0000256" key="2">
    <source>
        <dbReference type="ARBA" id="ARBA00010052"/>
    </source>
</evidence>
<evidence type="ECO:0000256" key="5">
    <source>
        <dbReference type="ARBA" id="ARBA00022759"/>
    </source>
</evidence>
<dbReference type="SUPFAM" id="SSF54060">
    <property type="entry name" value="His-Me finger endonucleases"/>
    <property type="match status" value="1"/>
</dbReference>
<comment type="similarity">
    <text evidence="2 10">Belongs to the DNA/RNA non-specific endonuclease family.</text>
</comment>
<dbReference type="PANTHER" id="PTHR13966">
    <property type="entry name" value="ENDONUCLEASE RELATED"/>
    <property type="match status" value="1"/>
</dbReference>
<evidence type="ECO:0000313" key="13">
    <source>
        <dbReference type="EMBL" id="ACT18181.1"/>
    </source>
</evidence>
<dbReference type="eggNOG" id="COG1864">
    <property type="taxonomic scope" value="Bacteria"/>
</dbReference>
<dbReference type="InterPro" id="IPR018524">
    <property type="entry name" value="DNA/RNA_endonuclease_AS"/>
</dbReference>
<dbReference type="STRING" id="443144.GM21_2129"/>
<dbReference type="SMART" id="SM00892">
    <property type="entry name" value="Endonuclease_NS"/>
    <property type="match status" value="1"/>
</dbReference>
<dbReference type="CDD" id="cd00091">
    <property type="entry name" value="NUC"/>
    <property type="match status" value="1"/>
</dbReference>
<feature type="domain" description="ENPP1-3/EXOG-like endonuclease/phosphodiesterase" evidence="11">
    <location>
        <begin position="74"/>
        <end position="268"/>
    </location>
</feature>
<protein>
    <recommendedName>
        <fullName evidence="10">Endonuclease</fullName>
        <ecNumber evidence="10">3.1.30.-</ecNumber>
    </recommendedName>
</protein>
<keyword evidence="6 10" id="KW-0378">Hydrolase</keyword>
<dbReference type="PROSITE" id="PS01070">
    <property type="entry name" value="NUCLEASE_NON_SPEC"/>
    <property type="match status" value="1"/>
</dbReference>
<evidence type="ECO:0000256" key="10">
    <source>
        <dbReference type="RuleBase" id="RU366055"/>
    </source>
</evidence>
<dbReference type="InterPro" id="IPR044925">
    <property type="entry name" value="His-Me_finger_sf"/>
</dbReference>
<dbReference type="GO" id="GO:0046872">
    <property type="term" value="F:metal ion binding"/>
    <property type="evidence" value="ECO:0007669"/>
    <property type="project" value="UniProtKB-KW"/>
</dbReference>
<dbReference type="InterPro" id="IPR020821">
    <property type="entry name" value="ENPP1-3/EXOG-like_nuc-like"/>
</dbReference>
<feature type="binding site" evidence="9">
    <location>
        <position position="168"/>
    </location>
    <ligand>
        <name>Mg(2+)</name>
        <dbReference type="ChEBI" id="CHEBI:18420"/>
        <note>catalytic</note>
    </ligand>
</feature>
<dbReference type="GO" id="GO:0004521">
    <property type="term" value="F:RNA endonuclease activity"/>
    <property type="evidence" value="ECO:0007669"/>
    <property type="project" value="TreeGrafter"/>
</dbReference>
<comment type="cofactor">
    <cofactor evidence="1 10">
        <name>Mg(2+)</name>
        <dbReference type="ChEBI" id="CHEBI:18420"/>
    </cofactor>
</comment>
<keyword evidence="4 9" id="KW-0479">Metal-binding</keyword>
<feature type="active site" description="Proton acceptor" evidence="8">
    <location>
        <position position="136"/>
    </location>
</feature>
<proteinExistence type="inferred from homology"/>
<keyword evidence="3 10" id="KW-0540">Nuclease</keyword>
<keyword evidence="5 10" id="KW-0255">Endonuclease</keyword>
<dbReference type="Pfam" id="PF01223">
    <property type="entry name" value="Endonuclease_NS"/>
    <property type="match status" value="1"/>
</dbReference>
<dbReference type="InterPro" id="IPR040255">
    <property type="entry name" value="Non-specific_endonuclease"/>
</dbReference>
<dbReference type="GO" id="GO:0000014">
    <property type="term" value="F:single-stranded DNA endodeoxyribonuclease activity"/>
    <property type="evidence" value="ECO:0007669"/>
    <property type="project" value="TreeGrafter"/>
</dbReference>
<gene>
    <name evidence="13" type="ordered locus">GM21_2129</name>
</gene>
<evidence type="ECO:0000256" key="3">
    <source>
        <dbReference type="ARBA" id="ARBA00022722"/>
    </source>
</evidence>
<feature type="domain" description="DNA/RNA non-specific endonuclease/pyrophosphatase/phosphodiesterase" evidence="12">
    <location>
        <begin position="73"/>
        <end position="268"/>
    </location>
</feature>
<dbReference type="HOGENOM" id="CLU_055174_2_2_7"/>